<dbReference type="InterPro" id="IPR007315">
    <property type="entry name" value="PIG-V/Gpi18"/>
</dbReference>
<comment type="similarity">
    <text evidence="3 12">Belongs to the PIGV family.</text>
</comment>
<protein>
    <recommendedName>
        <fullName evidence="4 12">GPI mannosyltransferase 2</fullName>
        <ecNumber evidence="12">2.4.1.-</ecNumber>
    </recommendedName>
</protein>
<keyword evidence="11 12" id="KW-0472">Membrane</keyword>
<dbReference type="AlphaFoldDB" id="A0A6A6DFT7"/>
<evidence type="ECO:0000256" key="2">
    <source>
        <dbReference type="ARBA" id="ARBA00004687"/>
    </source>
</evidence>
<sequence length="470" mass="53217">MNANPQYLHRLLESPIKSLFLMFLAWKAILLTLAALCPGPGYDTSGLIMLSNDLIPGHRHFQFQSMKPIGRLTLSLLRWDALYFVKTAQRGYVNEQEWAFSWAYTRILDVVGRYISGSTEPSLQHFIWAGFAISNACHILSVFVLYYLLLAIVNHQQNGRLAFFASILHIMSPAGLFLCAPYTEAPFSTLNFLGMLLYVRSKSSEISVVSWGIQQDGYMLGSGLLFAIATLIRSNGLLSGLILLYDVVCQLPSILTARWNFTQLRRIVVTSIAGILIAVGFISPQLLAYKEYCSMNSSSEIRPWCSDTVPSIYSWVQSNYWNLGFLRYWNLSNIPLFLIAAPMLWLLFYSSATVLCDLFRQQATEPLATPQDSSAKQFRTSEARCCRFPQLALPQIVLAVTAATNFHVQIINRLSSGYPIWYLVIAKWLTNRETLQRQGKRQTLLQSIIRWMVLYALIQGILFANFLPPA</sequence>
<dbReference type="OrthoDB" id="10252502at2759"/>
<keyword evidence="7 12" id="KW-0808">Transferase</keyword>
<dbReference type="GO" id="GO:0031501">
    <property type="term" value="C:mannosyltransferase complex"/>
    <property type="evidence" value="ECO:0007669"/>
    <property type="project" value="TreeGrafter"/>
</dbReference>
<evidence type="ECO:0000256" key="11">
    <source>
        <dbReference type="ARBA" id="ARBA00023136"/>
    </source>
</evidence>
<dbReference type="PANTHER" id="PTHR12468">
    <property type="entry name" value="GPI MANNOSYLTRANSFERASE 2"/>
    <property type="match status" value="1"/>
</dbReference>
<feature type="transmembrane region" description="Helical" evidence="12">
    <location>
        <begin position="334"/>
        <end position="356"/>
    </location>
</feature>
<dbReference type="Pfam" id="PF04188">
    <property type="entry name" value="Mannosyl_trans2"/>
    <property type="match status" value="1"/>
</dbReference>
<feature type="transmembrane region" description="Helical" evidence="12">
    <location>
        <begin position="126"/>
        <end position="149"/>
    </location>
</feature>
<dbReference type="GO" id="GO:0005789">
    <property type="term" value="C:endoplasmic reticulum membrane"/>
    <property type="evidence" value="ECO:0007669"/>
    <property type="project" value="UniProtKB-SubCell"/>
</dbReference>
<evidence type="ECO:0000313" key="14">
    <source>
        <dbReference type="Proteomes" id="UP000800200"/>
    </source>
</evidence>
<evidence type="ECO:0000256" key="6">
    <source>
        <dbReference type="ARBA" id="ARBA00022676"/>
    </source>
</evidence>
<comment type="caution">
    <text evidence="12">Lacks conserved residue(s) required for the propagation of feature annotation.</text>
</comment>
<evidence type="ECO:0000256" key="9">
    <source>
        <dbReference type="ARBA" id="ARBA00022824"/>
    </source>
</evidence>
<organism evidence="13 14">
    <name type="scientific">Zopfia rhizophila CBS 207.26</name>
    <dbReference type="NCBI Taxonomy" id="1314779"/>
    <lineage>
        <taxon>Eukaryota</taxon>
        <taxon>Fungi</taxon>
        <taxon>Dikarya</taxon>
        <taxon>Ascomycota</taxon>
        <taxon>Pezizomycotina</taxon>
        <taxon>Dothideomycetes</taxon>
        <taxon>Dothideomycetes incertae sedis</taxon>
        <taxon>Zopfiaceae</taxon>
        <taxon>Zopfia</taxon>
    </lineage>
</organism>
<keyword evidence="8 12" id="KW-0812">Transmembrane</keyword>
<evidence type="ECO:0000256" key="12">
    <source>
        <dbReference type="RuleBase" id="RU363112"/>
    </source>
</evidence>
<feature type="transmembrane region" description="Helical" evidence="12">
    <location>
        <begin position="20"/>
        <end position="42"/>
    </location>
</feature>
<dbReference type="EC" id="2.4.1.-" evidence="12"/>
<name>A0A6A6DFT7_9PEZI</name>
<evidence type="ECO:0000256" key="10">
    <source>
        <dbReference type="ARBA" id="ARBA00022989"/>
    </source>
</evidence>
<evidence type="ECO:0000256" key="7">
    <source>
        <dbReference type="ARBA" id="ARBA00022679"/>
    </source>
</evidence>
<evidence type="ECO:0000313" key="13">
    <source>
        <dbReference type="EMBL" id="KAF2178327.1"/>
    </source>
</evidence>
<evidence type="ECO:0000256" key="8">
    <source>
        <dbReference type="ARBA" id="ARBA00022692"/>
    </source>
</evidence>
<keyword evidence="5 12" id="KW-0337">GPI-anchor biosynthesis</keyword>
<dbReference type="UniPathway" id="UPA00196"/>
<evidence type="ECO:0000256" key="4">
    <source>
        <dbReference type="ARBA" id="ARBA00013795"/>
    </source>
</evidence>
<feature type="transmembrane region" description="Helical" evidence="12">
    <location>
        <begin position="448"/>
        <end position="467"/>
    </location>
</feature>
<keyword evidence="6 12" id="KW-0328">Glycosyltransferase</keyword>
<keyword evidence="14" id="KW-1185">Reference proteome</keyword>
<feature type="transmembrane region" description="Helical" evidence="12">
    <location>
        <begin position="161"/>
        <end position="183"/>
    </location>
</feature>
<gene>
    <name evidence="13" type="ORF">K469DRAFT_643033</name>
</gene>
<dbReference type="GO" id="GO:0000009">
    <property type="term" value="F:alpha-1,6-mannosyltransferase activity"/>
    <property type="evidence" value="ECO:0007669"/>
    <property type="project" value="InterPro"/>
</dbReference>
<feature type="transmembrane region" description="Helical" evidence="12">
    <location>
        <begin position="266"/>
        <end position="287"/>
    </location>
</feature>
<reference evidence="13" key="1">
    <citation type="journal article" date="2020" name="Stud. Mycol.">
        <title>101 Dothideomycetes genomes: a test case for predicting lifestyles and emergence of pathogens.</title>
        <authorList>
            <person name="Haridas S."/>
            <person name="Albert R."/>
            <person name="Binder M."/>
            <person name="Bloem J."/>
            <person name="Labutti K."/>
            <person name="Salamov A."/>
            <person name="Andreopoulos B."/>
            <person name="Baker S."/>
            <person name="Barry K."/>
            <person name="Bills G."/>
            <person name="Bluhm B."/>
            <person name="Cannon C."/>
            <person name="Castanera R."/>
            <person name="Culley D."/>
            <person name="Daum C."/>
            <person name="Ezra D."/>
            <person name="Gonzalez J."/>
            <person name="Henrissat B."/>
            <person name="Kuo A."/>
            <person name="Liang C."/>
            <person name="Lipzen A."/>
            <person name="Lutzoni F."/>
            <person name="Magnuson J."/>
            <person name="Mondo S."/>
            <person name="Nolan M."/>
            <person name="Ohm R."/>
            <person name="Pangilinan J."/>
            <person name="Park H.-J."/>
            <person name="Ramirez L."/>
            <person name="Alfaro M."/>
            <person name="Sun H."/>
            <person name="Tritt A."/>
            <person name="Yoshinaga Y."/>
            <person name="Zwiers L.-H."/>
            <person name="Turgeon B."/>
            <person name="Goodwin S."/>
            <person name="Spatafora J."/>
            <person name="Crous P."/>
            <person name="Grigoriev I."/>
        </authorList>
    </citation>
    <scope>NUCLEOTIDE SEQUENCE</scope>
    <source>
        <strain evidence="13">CBS 207.26</strain>
    </source>
</reference>
<proteinExistence type="inferred from homology"/>
<evidence type="ECO:0000256" key="3">
    <source>
        <dbReference type="ARBA" id="ARBA00008698"/>
    </source>
</evidence>
<dbReference type="EMBL" id="ML994676">
    <property type="protein sequence ID" value="KAF2178327.1"/>
    <property type="molecule type" value="Genomic_DNA"/>
</dbReference>
<evidence type="ECO:0000256" key="5">
    <source>
        <dbReference type="ARBA" id="ARBA00022502"/>
    </source>
</evidence>
<keyword evidence="10 12" id="KW-1133">Transmembrane helix</keyword>
<accession>A0A6A6DFT7</accession>
<keyword evidence="9 12" id="KW-0256">Endoplasmic reticulum</keyword>
<evidence type="ECO:0000256" key="1">
    <source>
        <dbReference type="ARBA" id="ARBA00004477"/>
    </source>
</evidence>
<feature type="transmembrane region" description="Helical" evidence="12">
    <location>
        <begin position="224"/>
        <end position="245"/>
    </location>
</feature>
<dbReference type="PANTHER" id="PTHR12468:SF2">
    <property type="entry name" value="GPI MANNOSYLTRANSFERASE 2"/>
    <property type="match status" value="1"/>
</dbReference>
<comment type="subcellular location">
    <subcellularLocation>
        <location evidence="1 12">Endoplasmic reticulum membrane</location>
        <topology evidence="1 12">Multi-pass membrane protein</topology>
    </subcellularLocation>
</comment>
<dbReference type="GO" id="GO:0006506">
    <property type="term" value="P:GPI anchor biosynthetic process"/>
    <property type="evidence" value="ECO:0007669"/>
    <property type="project" value="UniProtKB-UniPathway"/>
</dbReference>
<comment type="pathway">
    <text evidence="2 12">Glycolipid biosynthesis; glycosylphosphatidylinositol-anchor biosynthesis.</text>
</comment>
<dbReference type="GO" id="GO:0004376">
    <property type="term" value="F:GPI mannosyltransferase activity"/>
    <property type="evidence" value="ECO:0007669"/>
    <property type="project" value="InterPro"/>
</dbReference>
<comment type="function">
    <text evidence="12">Mannosyltransferase involved in glycosylphosphatidylinositol-anchor biosynthesis.</text>
</comment>
<dbReference type="Proteomes" id="UP000800200">
    <property type="component" value="Unassembled WGS sequence"/>
</dbReference>